<keyword evidence="3" id="KW-1185">Reference proteome</keyword>
<dbReference type="RefSeq" id="WP_226395356.1">
    <property type="nucleotide sequence ID" value="NZ_JADCKL010000011.1"/>
</dbReference>
<evidence type="ECO:0000313" key="2">
    <source>
        <dbReference type="EMBL" id="MBE5063947.1"/>
    </source>
</evidence>
<dbReference type="Proteomes" id="UP000758652">
    <property type="component" value="Unassembled WGS sequence"/>
</dbReference>
<proteinExistence type="predicted"/>
<feature type="signal peptide" evidence="1">
    <location>
        <begin position="1"/>
        <end position="27"/>
    </location>
</feature>
<evidence type="ECO:0000313" key="3">
    <source>
        <dbReference type="Proteomes" id="UP000758652"/>
    </source>
</evidence>
<gene>
    <name evidence="2" type="ORF">INF30_11855</name>
</gene>
<sequence>MMRQWKKLLSLIFAFIMVFTVNTTALAAEAQSTDASSTVGTLTIFSANDGGSSSWNTSGHSFIAFKNTSSSSIRVGGLNVGSGHEITIGTWGNKSQHTGIWYNLESYFVNNTGAYSNRVSLSMSVTQSDINTINNIISNNDKWSLTNNCTSFAIKVWNNVSNAILSGGIPNTPTALMSSIKAKSAHQTGRSIRNTTPIGYVSNGSFVSVTASQLNNVSVANETPVMDTVIGNAEFITPIDMNPYSYTAE</sequence>
<accession>A0ABR9RMZ3</accession>
<protein>
    <submittedName>
        <fullName evidence="2">Uncharacterized protein</fullName>
    </submittedName>
</protein>
<reference evidence="2 3" key="1">
    <citation type="submission" date="2020-10" db="EMBL/GenBank/DDBJ databases">
        <title>ChiBAC.</title>
        <authorList>
            <person name="Zenner C."/>
            <person name="Hitch T.C.A."/>
            <person name="Clavel T."/>
        </authorList>
    </citation>
    <scope>NUCLEOTIDE SEQUENCE [LARGE SCALE GENOMIC DNA]</scope>
    <source>
        <strain evidence="2 3">DSM 108991</strain>
    </source>
</reference>
<feature type="chain" id="PRO_5047446107" evidence="1">
    <location>
        <begin position="28"/>
        <end position="249"/>
    </location>
</feature>
<comment type="caution">
    <text evidence="2">The sequence shown here is derived from an EMBL/GenBank/DDBJ whole genome shotgun (WGS) entry which is preliminary data.</text>
</comment>
<keyword evidence="1" id="KW-0732">Signal</keyword>
<name>A0ABR9RMZ3_9FIRM</name>
<evidence type="ECO:0000256" key="1">
    <source>
        <dbReference type="SAM" id="SignalP"/>
    </source>
</evidence>
<dbReference type="EMBL" id="JADCKL010000011">
    <property type="protein sequence ID" value="MBE5063947.1"/>
    <property type="molecule type" value="Genomic_DNA"/>
</dbReference>
<organism evidence="2 3">
    <name type="scientific">Claveliimonas monacensis</name>
    <dbReference type="NCBI Taxonomy" id="2779351"/>
    <lineage>
        <taxon>Bacteria</taxon>
        <taxon>Bacillati</taxon>
        <taxon>Bacillota</taxon>
        <taxon>Clostridia</taxon>
        <taxon>Lachnospirales</taxon>
        <taxon>Lachnospiraceae</taxon>
        <taxon>Claveliimonas</taxon>
    </lineage>
</organism>